<feature type="transmembrane region" description="Helical" evidence="9">
    <location>
        <begin position="408"/>
        <end position="430"/>
    </location>
</feature>
<feature type="transmembrane region" description="Helical" evidence="9">
    <location>
        <begin position="157"/>
        <end position="175"/>
    </location>
</feature>
<feature type="transmembrane region" description="Helical" evidence="9">
    <location>
        <begin position="310"/>
        <end position="327"/>
    </location>
</feature>
<feature type="transmembrane region" description="Helical" evidence="9">
    <location>
        <begin position="517"/>
        <end position="535"/>
    </location>
</feature>
<evidence type="ECO:0000256" key="4">
    <source>
        <dbReference type="ARBA" id="ARBA00022679"/>
    </source>
</evidence>
<feature type="region of interest" description="Disordered" evidence="8">
    <location>
        <begin position="19"/>
        <end position="62"/>
    </location>
</feature>
<dbReference type="PANTHER" id="PTHR33908:SF11">
    <property type="entry name" value="MEMBRANE PROTEIN"/>
    <property type="match status" value="1"/>
</dbReference>
<dbReference type="RefSeq" id="WP_062418058.1">
    <property type="nucleotide sequence ID" value="NZ_DF967974.1"/>
</dbReference>
<evidence type="ECO:0000256" key="5">
    <source>
        <dbReference type="ARBA" id="ARBA00022692"/>
    </source>
</evidence>
<sequence length="724" mass="81386">MDSEPSVLDYLKSRLSRKGQPFHLPELPWDAEQTPEPEGEEPPPELPPDEPRSEEKPQSPVPAGKLPWQGLAALVLALAAQTQLEPPDRNVPVAVVFYALAAGLMVWGYLAGRLRTAEPAPDAEQGINMQGTWWFLLPGAVLLVGAFISFFSNRFNFLNLFFFLTGGGLVWASLWERTPRRAGQVSRWKAVTRWLRRPRVRIELDGWQVGVALVFAVAIFYRFYHLAQTPGEMFSDHAEKLLDVNDVLNGQYAIFFERNTGREAFQFYLTALVVKVMGTGINFLNLKIGTALCGLFTLPYVYLLGKEMGSRWIGLAALLLAGIAYWPNVISRVALRFTLYPFFAAPVLYYLFRGLRRMRRNDFMWCGFWLGLGLHGYSPMRIVPFFIVLAVGLYLLHRAAQGKRWQTLAALGLVAVVALIVFLPLLSYVVGHMDMFGSRAFSRLGETERPLPGSPAGIFFSNLWKAMIMFFYSNGGIWVHSVVDRPALDVVSAALFFLGMVLLVVRYARRRDWADLLLLVSIPFLMLPSILSLAFPEENPSLNRTGAAMIPVFVTAGIGFESLFTSLWHSVRTRAGRLLVAAWVVVLAVWTMNQNYTLVFEKFHQQFMGGAWNTSEMGRVIRGFADSVGTPDTAYVVPFAHWVDTRLVGINAGYPTKDYALWPEDFEKTLSEPRTKLFIIKYDDSAALEKLKQMYPSGVLALHTNPLEGKNFWTYLVPGQPAGQ</sequence>
<proteinExistence type="predicted"/>
<dbReference type="STRING" id="229921.ADN01_00725"/>
<feature type="domain" description="Glycosyltransferase RgtA/B/C/D-like" evidence="10">
    <location>
        <begin position="267"/>
        <end position="428"/>
    </location>
</feature>
<feature type="transmembrane region" description="Helical" evidence="9">
    <location>
        <begin position="90"/>
        <end position="110"/>
    </location>
</feature>
<dbReference type="Pfam" id="PF13231">
    <property type="entry name" value="PMT_2"/>
    <property type="match status" value="1"/>
</dbReference>
<keyword evidence="4" id="KW-0808">Transferase</keyword>
<keyword evidence="7 9" id="KW-0472">Membrane</keyword>
<comment type="caution">
    <text evidence="11">The sequence shown here is derived from an EMBL/GenBank/DDBJ whole genome shotgun (WGS) entry which is preliminary data.</text>
</comment>
<evidence type="ECO:0000313" key="12">
    <source>
        <dbReference type="Proteomes" id="UP000050501"/>
    </source>
</evidence>
<feature type="transmembrane region" description="Helical" evidence="9">
    <location>
        <begin position="575"/>
        <end position="592"/>
    </location>
</feature>
<evidence type="ECO:0000259" key="10">
    <source>
        <dbReference type="Pfam" id="PF13231"/>
    </source>
</evidence>
<organism evidence="11 12">
    <name type="scientific">Levilinea saccharolytica</name>
    <dbReference type="NCBI Taxonomy" id="229921"/>
    <lineage>
        <taxon>Bacteria</taxon>
        <taxon>Bacillati</taxon>
        <taxon>Chloroflexota</taxon>
        <taxon>Anaerolineae</taxon>
        <taxon>Anaerolineales</taxon>
        <taxon>Anaerolineaceae</taxon>
        <taxon>Levilinea</taxon>
    </lineage>
</organism>
<gene>
    <name evidence="11" type="ORF">ADN01_00725</name>
</gene>
<feature type="transmembrane region" description="Helical" evidence="9">
    <location>
        <begin position="333"/>
        <end position="351"/>
    </location>
</feature>
<dbReference type="GO" id="GO:0005886">
    <property type="term" value="C:plasma membrane"/>
    <property type="evidence" value="ECO:0007669"/>
    <property type="project" value="UniProtKB-SubCell"/>
</dbReference>
<feature type="transmembrane region" description="Helical" evidence="9">
    <location>
        <begin position="131"/>
        <end position="151"/>
    </location>
</feature>
<evidence type="ECO:0000256" key="6">
    <source>
        <dbReference type="ARBA" id="ARBA00022989"/>
    </source>
</evidence>
<comment type="subcellular location">
    <subcellularLocation>
        <location evidence="1">Cell membrane</location>
        <topology evidence="1">Multi-pass membrane protein</topology>
    </subcellularLocation>
</comment>
<dbReference type="PANTHER" id="PTHR33908">
    <property type="entry name" value="MANNOSYLTRANSFERASE YKCB-RELATED"/>
    <property type="match status" value="1"/>
</dbReference>
<keyword evidence="5 9" id="KW-0812">Transmembrane</keyword>
<dbReference type="InterPro" id="IPR038731">
    <property type="entry name" value="RgtA/B/C-like"/>
</dbReference>
<accession>A0A0P6Y634</accession>
<keyword evidence="3" id="KW-0328">Glycosyltransferase</keyword>
<evidence type="ECO:0000313" key="11">
    <source>
        <dbReference type="EMBL" id="KPL91836.1"/>
    </source>
</evidence>
<protein>
    <recommendedName>
        <fullName evidence="10">Glycosyltransferase RgtA/B/C/D-like domain-containing protein</fullName>
    </recommendedName>
</protein>
<keyword evidence="6 9" id="KW-1133">Transmembrane helix</keyword>
<evidence type="ECO:0000256" key="1">
    <source>
        <dbReference type="ARBA" id="ARBA00004651"/>
    </source>
</evidence>
<name>A0A0P6Y634_9CHLR</name>
<feature type="transmembrane region" description="Helical" evidence="9">
    <location>
        <begin position="283"/>
        <end position="303"/>
    </location>
</feature>
<dbReference type="Proteomes" id="UP000050501">
    <property type="component" value="Unassembled WGS sequence"/>
</dbReference>
<evidence type="ECO:0000256" key="2">
    <source>
        <dbReference type="ARBA" id="ARBA00022475"/>
    </source>
</evidence>
<dbReference type="GO" id="GO:0016763">
    <property type="term" value="F:pentosyltransferase activity"/>
    <property type="evidence" value="ECO:0007669"/>
    <property type="project" value="TreeGrafter"/>
</dbReference>
<dbReference type="AlphaFoldDB" id="A0A0P6Y634"/>
<feature type="transmembrane region" description="Helical" evidence="9">
    <location>
        <begin position="547"/>
        <end position="568"/>
    </location>
</feature>
<dbReference type="EMBL" id="LGCM01000002">
    <property type="protein sequence ID" value="KPL91836.1"/>
    <property type="molecule type" value="Genomic_DNA"/>
</dbReference>
<evidence type="ECO:0000256" key="9">
    <source>
        <dbReference type="SAM" id="Phobius"/>
    </source>
</evidence>
<reference evidence="11 12" key="1">
    <citation type="submission" date="2015-07" db="EMBL/GenBank/DDBJ databases">
        <title>Genome sequence of Levilinea saccharolytica DSM 16555.</title>
        <authorList>
            <person name="Hemp J."/>
            <person name="Ward L.M."/>
            <person name="Pace L.A."/>
            <person name="Fischer W.W."/>
        </authorList>
    </citation>
    <scope>NUCLEOTIDE SEQUENCE [LARGE SCALE GENOMIC DNA]</scope>
    <source>
        <strain evidence="11 12">KIBI-1</strain>
    </source>
</reference>
<feature type="transmembrane region" description="Helical" evidence="9">
    <location>
        <begin position="487"/>
        <end position="505"/>
    </location>
</feature>
<feature type="transmembrane region" description="Helical" evidence="9">
    <location>
        <begin position="451"/>
        <end position="472"/>
    </location>
</feature>
<evidence type="ECO:0000256" key="3">
    <source>
        <dbReference type="ARBA" id="ARBA00022676"/>
    </source>
</evidence>
<feature type="transmembrane region" description="Helical" evidence="9">
    <location>
        <begin position="363"/>
        <end position="396"/>
    </location>
</feature>
<dbReference type="OrthoDB" id="161174at2"/>
<keyword evidence="12" id="KW-1185">Reference proteome</keyword>
<evidence type="ECO:0000256" key="8">
    <source>
        <dbReference type="SAM" id="MobiDB-lite"/>
    </source>
</evidence>
<evidence type="ECO:0000256" key="7">
    <source>
        <dbReference type="ARBA" id="ARBA00023136"/>
    </source>
</evidence>
<dbReference type="InterPro" id="IPR050297">
    <property type="entry name" value="LipidA_mod_glycosyltrf_83"/>
</dbReference>
<keyword evidence="2" id="KW-1003">Cell membrane</keyword>
<dbReference type="GO" id="GO:0009103">
    <property type="term" value="P:lipopolysaccharide biosynthetic process"/>
    <property type="evidence" value="ECO:0007669"/>
    <property type="project" value="UniProtKB-ARBA"/>
</dbReference>
<feature type="compositionally biased region" description="Acidic residues" evidence="8">
    <location>
        <begin position="33"/>
        <end position="43"/>
    </location>
</feature>
<feature type="transmembrane region" description="Helical" evidence="9">
    <location>
        <begin position="206"/>
        <end position="224"/>
    </location>
</feature>